<sequence>MLVVGEIEEGLNQKKRKESEIVGANPKRKKRIEAQKETTCNNNMMDTVCSSLHLLLIPLYFKLIIILLLIFIIHYCIFQLTTMLHSTSLLPNNNNRFVFSFRSKPSYSNSHSHSHSLSFSKFLSLPSSSPSSCCRVARISTETLEVSPPPPPAFNFRREITRLAELRDRLAACGTLNERLRVIDADSRVKRLFGSRRGFARILASLRLSSDQLFLLKCVVAAGQEHVLCLGETESLASAVATANAVKSALYTLAEMIENLDFNNGNAGAGLGMALDDREIGELNKLLETLAEIERFYDCIGGIIGYQITVLELLVQKSMEKQNISWSHHRHEVKECQILGINAPNGLNLSEDTEYASQAALWGIEGLPDLGEIYPLGGSADRLGLVDPNTGECLPAAMLPYCGRTLLEGLIRDLQAREFLYFKLYGKQCTTPVAIMTSSAKNNHKHITSLCERLSWFGRGRSTFQLFEQPLVPVVGAEEGQWLVTKPFSPLSKPGGHGVIWKLAHDKGIFKWFSCQGRKGATVRQVSNVVAATDLTLLALAGIGLRQGKKLGFASCKRISGATEGINVLMEKKSLDGDWEYGVSCIEYTEFDKFGITTAPLAPKSLQAEFPANTNILYVDLPSAELVGSSKSENSLPGMVLNTRKPIVYTDQFGRRHSVSGGRLECTMQNIADNYSNSYSSRCYNDVEDKLDTFIVYNERRRVTSSAKKKRRHGDKSLHQTPDGSLLDILRNAHDLLSQCDIRLPEIEANENYVDSGPPFIILLHPSLGPLWEVTKQKFYGGSISEGSELQIEVAEFFWRNVQLNGSLIITAENVMGSMKINESGESILHYGQRCGRCKLKNVKVLNKGIDWTYGGNIYWKHDVQRSEVLQIILHGNAEFEATDVILQGSHVFEVPDGYKLKITPGSPGLAIQLDPIDQDMMESGSWHWNYKIEGSHIQLELFSRESDVLKLGLKVNA</sequence>
<evidence type="ECO:0000313" key="4">
    <source>
        <dbReference type="Proteomes" id="UP000257109"/>
    </source>
</evidence>
<evidence type="ECO:0000256" key="1">
    <source>
        <dbReference type="SAM" id="Phobius"/>
    </source>
</evidence>
<protein>
    <submittedName>
        <fullName evidence="3">UTP--glucose-1-phosphate uridylyltransferase 3, chloroplastic</fullName>
    </submittedName>
</protein>
<dbReference type="FunFam" id="3.90.550.10:FF:000114">
    <property type="entry name" value="UTP--glucose-1-phosphate uridylyltransferase 3 chloroplastic"/>
    <property type="match status" value="1"/>
</dbReference>
<dbReference type="Gene3D" id="3.90.550.10">
    <property type="entry name" value="Spore Coat Polysaccharide Biosynthesis Protein SpsA, Chain A"/>
    <property type="match status" value="1"/>
</dbReference>
<dbReference type="OrthoDB" id="2020092at2759"/>
<feature type="non-terminal residue" evidence="3">
    <location>
        <position position="1"/>
    </location>
</feature>
<reference evidence="3" key="1">
    <citation type="submission" date="2018-05" db="EMBL/GenBank/DDBJ databases">
        <title>Draft genome of Mucuna pruriens seed.</title>
        <authorList>
            <person name="Nnadi N.E."/>
            <person name="Vos R."/>
            <person name="Hasami M.H."/>
            <person name="Devisetty U.K."/>
            <person name="Aguiy J.C."/>
        </authorList>
    </citation>
    <scope>NUCLEOTIDE SEQUENCE [LARGE SCALE GENOMIC DNA]</scope>
    <source>
        <strain evidence="3">JCA_2017</strain>
    </source>
</reference>
<keyword evidence="4" id="KW-1185">Reference proteome</keyword>
<feature type="transmembrane region" description="Helical" evidence="1">
    <location>
        <begin position="54"/>
        <end position="75"/>
    </location>
</feature>
<dbReference type="GO" id="GO:0006048">
    <property type="term" value="P:UDP-N-acetylglucosamine biosynthetic process"/>
    <property type="evidence" value="ECO:0007669"/>
    <property type="project" value="TreeGrafter"/>
</dbReference>
<keyword evidence="1" id="KW-1133">Transmembrane helix</keyword>
<evidence type="ECO:0000313" key="3">
    <source>
        <dbReference type="EMBL" id="RDX89722.1"/>
    </source>
</evidence>
<keyword evidence="3" id="KW-0548">Nucleotidyltransferase</keyword>
<proteinExistence type="predicted"/>
<dbReference type="SUPFAM" id="SSF53448">
    <property type="entry name" value="Nucleotide-diphospho-sugar transferases"/>
    <property type="match status" value="1"/>
</dbReference>
<accession>A0A371GGN1</accession>
<dbReference type="InterPro" id="IPR039741">
    <property type="entry name" value="UDP-sugar_pyrophosphorylase"/>
</dbReference>
<dbReference type="AlphaFoldDB" id="A0A371GGN1"/>
<feature type="non-terminal residue" evidence="3">
    <location>
        <position position="958"/>
    </location>
</feature>
<dbReference type="PANTHER" id="PTHR11952">
    <property type="entry name" value="UDP- GLUCOSE PYROPHOSPHORYLASE"/>
    <property type="match status" value="1"/>
</dbReference>
<dbReference type="EMBL" id="QJKJ01005596">
    <property type="protein sequence ID" value="RDX89722.1"/>
    <property type="molecule type" value="Genomic_DNA"/>
</dbReference>
<evidence type="ECO:0000259" key="2">
    <source>
        <dbReference type="Pfam" id="PF25441"/>
    </source>
</evidence>
<keyword evidence="1" id="KW-0812">Transmembrane</keyword>
<feature type="domain" description="UGP3-like C-terminal hexapeptide repeats" evidence="2">
    <location>
        <begin position="779"/>
        <end position="942"/>
    </location>
</feature>
<dbReference type="PANTHER" id="PTHR11952:SF14">
    <property type="entry name" value="UTP--GLUCOSE-1-PHOSPHATE URIDYLYLTRANSFERASE 3, CHLOROPLASTIC"/>
    <property type="match status" value="1"/>
</dbReference>
<keyword evidence="1" id="KW-0472">Membrane</keyword>
<dbReference type="Pfam" id="PF25441">
    <property type="entry name" value="Hexapep_UGP3_C"/>
    <property type="match status" value="1"/>
</dbReference>
<organism evidence="3 4">
    <name type="scientific">Mucuna pruriens</name>
    <name type="common">Velvet bean</name>
    <name type="synonym">Dolichos pruriens</name>
    <dbReference type="NCBI Taxonomy" id="157652"/>
    <lineage>
        <taxon>Eukaryota</taxon>
        <taxon>Viridiplantae</taxon>
        <taxon>Streptophyta</taxon>
        <taxon>Embryophyta</taxon>
        <taxon>Tracheophyta</taxon>
        <taxon>Spermatophyta</taxon>
        <taxon>Magnoliopsida</taxon>
        <taxon>eudicotyledons</taxon>
        <taxon>Gunneridae</taxon>
        <taxon>Pentapetalae</taxon>
        <taxon>rosids</taxon>
        <taxon>fabids</taxon>
        <taxon>Fabales</taxon>
        <taxon>Fabaceae</taxon>
        <taxon>Papilionoideae</taxon>
        <taxon>50 kb inversion clade</taxon>
        <taxon>NPAAA clade</taxon>
        <taxon>indigoferoid/millettioid clade</taxon>
        <taxon>Phaseoleae</taxon>
        <taxon>Mucuna</taxon>
    </lineage>
</organism>
<dbReference type="GO" id="GO:0003977">
    <property type="term" value="F:UDP-N-acetylglucosamine diphosphorylase activity"/>
    <property type="evidence" value="ECO:0007669"/>
    <property type="project" value="TreeGrafter"/>
</dbReference>
<keyword evidence="3" id="KW-0808">Transferase</keyword>
<gene>
    <name evidence="3" type="primary">UGP3</name>
    <name evidence="3" type="ORF">CR513_28520</name>
</gene>
<comment type="caution">
    <text evidence="3">The sequence shown here is derived from an EMBL/GenBank/DDBJ whole genome shotgun (WGS) entry which is preliminary data.</text>
</comment>
<dbReference type="STRING" id="157652.A0A371GGN1"/>
<dbReference type="Proteomes" id="UP000257109">
    <property type="component" value="Unassembled WGS sequence"/>
</dbReference>
<name>A0A371GGN1_MUCPR</name>
<dbReference type="InterPro" id="IPR029044">
    <property type="entry name" value="Nucleotide-diphossugar_trans"/>
</dbReference>
<dbReference type="InterPro" id="IPR057388">
    <property type="entry name" value="Hexapep_UGP3_C"/>
</dbReference>